<dbReference type="PANTHER" id="PTHR33709">
    <property type="entry name" value="OSJNBA0035M09.9 PROTEIN"/>
    <property type="match status" value="1"/>
</dbReference>
<protein>
    <submittedName>
        <fullName evidence="3">Ubiquitin-specific protease family C19-related protein</fullName>
    </submittedName>
</protein>
<feature type="transmembrane region" description="Helical" evidence="2">
    <location>
        <begin position="205"/>
        <end position="227"/>
    </location>
</feature>
<dbReference type="GO" id="GO:0006508">
    <property type="term" value="P:proteolysis"/>
    <property type="evidence" value="ECO:0007669"/>
    <property type="project" value="UniProtKB-KW"/>
</dbReference>
<feature type="compositionally biased region" description="Polar residues" evidence="1">
    <location>
        <begin position="1"/>
        <end position="14"/>
    </location>
</feature>
<dbReference type="GO" id="GO:0008233">
    <property type="term" value="F:peptidase activity"/>
    <property type="evidence" value="ECO:0007669"/>
    <property type="project" value="UniProtKB-KW"/>
</dbReference>
<gene>
    <name evidence="3" type="ORF">STAS_21826</name>
</gene>
<dbReference type="Proteomes" id="UP000325081">
    <property type="component" value="Unassembled WGS sequence"/>
</dbReference>
<keyword evidence="3" id="KW-0378">Hydrolase</keyword>
<comment type="caution">
    <text evidence="3">The sequence shown here is derived from an EMBL/GenBank/DDBJ whole genome shotgun (WGS) entry which is preliminary data.</text>
</comment>
<dbReference type="EMBL" id="BKCP01007181">
    <property type="protein sequence ID" value="GER44910.1"/>
    <property type="molecule type" value="Genomic_DNA"/>
</dbReference>
<organism evidence="3 4">
    <name type="scientific">Striga asiatica</name>
    <name type="common">Asiatic witchweed</name>
    <name type="synonym">Buchnera asiatica</name>
    <dbReference type="NCBI Taxonomy" id="4170"/>
    <lineage>
        <taxon>Eukaryota</taxon>
        <taxon>Viridiplantae</taxon>
        <taxon>Streptophyta</taxon>
        <taxon>Embryophyta</taxon>
        <taxon>Tracheophyta</taxon>
        <taxon>Spermatophyta</taxon>
        <taxon>Magnoliopsida</taxon>
        <taxon>eudicotyledons</taxon>
        <taxon>Gunneridae</taxon>
        <taxon>Pentapetalae</taxon>
        <taxon>asterids</taxon>
        <taxon>lamiids</taxon>
        <taxon>Lamiales</taxon>
        <taxon>Orobanchaceae</taxon>
        <taxon>Buchnereae</taxon>
        <taxon>Striga</taxon>
    </lineage>
</organism>
<proteinExistence type="predicted"/>
<keyword evidence="2" id="KW-1133">Transmembrane helix</keyword>
<reference evidence="4" key="1">
    <citation type="journal article" date="2019" name="Curr. Biol.">
        <title>Genome Sequence of Striga asiatica Provides Insight into the Evolution of Plant Parasitism.</title>
        <authorList>
            <person name="Yoshida S."/>
            <person name="Kim S."/>
            <person name="Wafula E.K."/>
            <person name="Tanskanen J."/>
            <person name="Kim Y.M."/>
            <person name="Honaas L."/>
            <person name="Yang Z."/>
            <person name="Spallek T."/>
            <person name="Conn C.E."/>
            <person name="Ichihashi Y."/>
            <person name="Cheong K."/>
            <person name="Cui S."/>
            <person name="Der J.P."/>
            <person name="Gundlach H."/>
            <person name="Jiao Y."/>
            <person name="Hori C."/>
            <person name="Ishida J.K."/>
            <person name="Kasahara H."/>
            <person name="Kiba T."/>
            <person name="Kim M.S."/>
            <person name="Koo N."/>
            <person name="Laohavisit A."/>
            <person name="Lee Y.H."/>
            <person name="Lumba S."/>
            <person name="McCourt P."/>
            <person name="Mortimer J.C."/>
            <person name="Mutuku J.M."/>
            <person name="Nomura T."/>
            <person name="Sasaki-Sekimoto Y."/>
            <person name="Seto Y."/>
            <person name="Wang Y."/>
            <person name="Wakatake T."/>
            <person name="Sakakibara H."/>
            <person name="Demura T."/>
            <person name="Yamaguchi S."/>
            <person name="Yoneyama K."/>
            <person name="Manabe R.I."/>
            <person name="Nelson D.C."/>
            <person name="Schulman A.H."/>
            <person name="Timko M.P."/>
            <person name="dePamphilis C.W."/>
            <person name="Choi D."/>
            <person name="Shirasu K."/>
        </authorList>
    </citation>
    <scope>NUCLEOTIDE SEQUENCE [LARGE SCALE GENOMIC DNA]</scope>
    <source>
        <strain evidence="4">cv. UVA1</strain>
    </source>
</reference>
<dbReference type="InterPro" id="IPR040339">
    <property type="entry name" value="At1g16860-like"/>
</dbReference>
<dbReference type="OrthoDB" id="1899156at2759"/>
<feature type="transmembrane region" description="Helical" evidence="2">
    <location>
        <begin position="178"/>
        <end position="199"/>
    </location>
</feature>
<dbReference type="PANTHER" id="PTHR33709:SF17">
    <property type="entry name" value="UBIQUITIN-SPECIFIC PROTEASE FAMILY C19-RELATED PROTEIN"/>
    <property type="match status" value="1"/>
</dbReference>
<evidence type="ECO:0000313" key="3">
    <source>
        <dbReference type="EMBL" id="GER44910.1"/>
    </source>
</evidence>
<name>A0A5A7QIJ1_STRAF</name>
<dbReference type="AlphaFoldDB" id="A0A5A7QIJ1"/>
<keyword evidence="2" id="KW-0812">Transmembrane</keyword>
<keyword evidence="3" id="KW-0645">Protease</keyword>
<keyword evidence="2" id="KW-0472">Membrane</keyword>
<feature type="compositionally biased region" description="Low complexity" evidence="1">
    <location>
        <begin position="83"/>
        <end position="94"/>
    </location>
</feature>
<feature type="compositionally biased region" description="Low complexity" evidence="1">
    <location>
        <begin position="103"/>
        <end position="119"/>
    </location>
</feature>
<feature type="compositionally biased region" description="Polar residues" evidence="1">
    <location>
        <begin position="122"/>
        <end position="141"/>
    </location>
</feature>
<evidence type="ECO:0000256" key="1">
    <source>
        <dbReference type="SAM" id="MobiDB-lite"/>
    </source>
</evidence>
<evidence type="ECO:0000256" key="2">
    <source>
        <dbReference type="SAM" id="Phobius"/>
    </source>
</evidence>
<evidence type="ECO:0000313" key="4">
    <source>
        <dbReference type="Proteomes" id="UP000325081"/>
    </source>
</evidence>
<sequence length="474" mass="51032">MTTRTGSHQLSNGLMVSGRPEQQLKDRQPIMASRAVPYTGGDIKKSGEIGRMYGVDVSGGDHHPPTGGLPKLPSRPPSASQHNSGSARSGSNSGQMGPRKTNSGPMSKKSSSSSFSGPMTPIQPTGLITSGPLSTSSNRRSGQLDAPTIPSSFNKAAYGSAVTSLGEDMKLGFRVSRVAMWVFLVVVVMGVVVGAFLMAAVKKPVVLVAVVAVLVPAVVILIWNYAYKKRGILGFLKNYPDAELRGAIDGQFVKVTGVFNYSVWDSFSSVGGIGVWLHALYGSWSSFSVVTCGSIPLETSFQRIPRCVYVSSELFEYRGCGGKPSNAKQRFFSWGCRYSEKYAADFYISDFQSGLRALVKAGYGSKVAPFVESTVVVDVSKDHKDPSPNFLRWLSDRGLSGDDHVMQLKEGYIKEGSTVSVMGVVRRHENVVMIVPPTEPVSTGCRWACCLLPTYVEGLILTCNESQNEQVIPV</sequence>
<feature type="region of interest" description="Disordered" evidence="1">
    <location>
        <begin position="1"/>
        <end position="148"/>
    </location>
</feature>
<accession>A0A5A7QIJ1</accession>
<keyword evidence="4" id="KW-1185">Reference proteome</keyword>